<keyword evidence="3" id="KW-1185">Reference proteome</keyword>
<keyword evidence="1" id="KW-1133">Transmembrane helix</keyword>
<dbReference type="AlphaFoldDB" id="A0A0X8JKJ7"/>
<feature type="transmembrane region" description="Helical" evidence="1">
    <location>
        <begin position="44"/>
        <end position="69"/>
    </location>
</feature>
<evidence type="ECO:0000256" key="1">
    <source>
        <dbReference type="SAM" id="Phobius"/>
    </source>
</evidence>
<protein>
    <submittedName>
        <fullName evidence="2">Uncharacterized protein</fullName>
    </submittedName>
</protein>
<accession>A0A0X8JKJ7</accession>
<keyword evidence="1" id="KW-0472">Membrane</keyword>
<dbReference type="Proteomes" id="UP000069241">
    <property type="component" value="Chromosome"/>
</dbReference>
<dbReference type="EMBL" id="CP014229">
    <property type="protein sequence ID" value="AMD90297.1"/>
    <property type="molecule type" value="Genomic_DNA"/>
</dbReference>
<evidence type="ECO:0000313" key="2">
    <source>
        <dbReference type="EMBL" id="AMD90297.1"/>
    </source>
</evidence>
<name>A0A0X8JKJ7_9BACT</name>
<gene>
    <name evidence="2" type="ORF">AXF13_09270</name>
</gene>
<keyword evidence="1" id="KW-0812">Transmembrane</keyword>
<reference evidence="3" key="1">
    <citation type="submission" date="2016-02" db="EMBL/GenBank/DDBJ databases">
        <authorList>
            <person name="Holder M.E."/>
            <person name="Ajami N.J."/>
            <person name="Petrosino J.F."/>
        </authorList>
    </citation>
    <scope>NUCLEOTIDE SEQUENCE [LARGE SCALE GENOMIC DNA]</scope>
    <source>
        <strain evidence="3">CCUG 45958</strain>
    </source>
</reference>
<proteinExistence type="predicted"/>
<sequence>MKSPLQGQGAFGSGGGFFSGFQKLHSIGYILVDILRLSWDHPEVAVLISLQLGVIGLILGVLGFILGIIDCPKVK</sequence>
<dbReference type="RefSeq" id="WP_062252817.1">
    <property type="nucleotide sequence ID" value="NZ_CP014229.1"/>
</dbReference>
<dbReference type="KEGG" id="dfi:AXF13_09270"/>
<evidence type="ECO:0000313" key="3">
    <source>
        <dbReference type="Proteomes" id="UP000069241"/>
    </source>
</evidence>
<organism evidence="2 3">
    <name type="scientific">Desulfovibrio fairfieldensis</name>
    <dbReference type="NCBI Taxonomy" id="44742"/>
    <lineage>
        <taxon>Bacteria</taxon>
        <taxon>Pseudomonadati</taxon>
        <taxon>Thermodesulfobacteriota</taxon>
        <taxon>Desulfovibrionia</taxon>
        <taxon>Desulfovibrionales</taxon>
        <taxon>Desulfovibrionaceae</taxon>
        <taxon>Desulfovibrio</taxon>
    </lineage>
</organism>